<gene>
    <name evidence="3" type="ORF">Ami3637_07975</name>
</gene>
<keyword evidence="1" id="KW-0732">Signal</keyword>
<organism evidence="3 4">
    <name type="scientific">Aminipila terrae</name>
    <dbReference type="NCBI Taxonomy" id="2697030"/>
    <lineage>
        <taxon>Bacteria</taxon>
        <taxon>Bacillati</taxon>
        <taxon>Bacillota</taxon>
        <taxon>Clostridia</taxon>
        <taxon>Peptostreptococcales</taxon>
        <taxon>Anaerovoracaceae</taxon>
        <taxon>Aminipila</taxon>
    </lineage>
</organism>
<accession>A0A6P1MJY6</accession>
<dbReference type="AlphaFoldDB" id="A0A6P1MJY6"/>
<protein>
    <recommendedName>
        <fullName evidence="2">Peptidase C39-like domain-containing protein</fullName>
    </recommendedName>
</protein>
<evidence type="ECO:0000313" key="4">
    <source>
        <dbReference type="Proteomes" id="UP000463883"/>
    </source>
</evidence>
<name>A0A6P1MJY6_9FIRM</name>
<dbReference type="KEGG" id="amic:Ami3637_07975"/>
<feature type="signal peptide" evidence="1">
    <location>
        <begin position="1"/>
        <end position="24"/>
    </location>
</feature>
<evidence type="ECO:0000313" key="3">
    <source>
        <dbReference type="EMBL" id="QHI72348.1"/>
    </source>
</evidence>
<feature type="domain" description="Peptidase C39-like" evidence="2">
    <location>
        <begin position="36"/>
        <end position="155"/>
    </location>
</feature>
<keyword evidence="4" id="KW-1185">Reference proteome</keyword>
<dbReference type="EMBL" id="CP047591">
    <property type="protein sequence ID" value="QHI72348.1"/>
    <property type="molecule type" value="Genomic_DNA"/>
</dbReference>
<dbReference type="Pfam" id="PF13529">
    <property type="entry name" value="Peptidase_C39_2"/>
    <property type="match status" value="1"/>
</dbReference>
<evidence type="ECO:0000259" key="2">
    <source>
        <dbReference type="Pfam" id="PF13529"/>
    </source>
</evidence>
<dbReference type="Gene3D" id="3.90.70.10">
    <property type="entry name" value="Cysteine proteinases"/>
    <property type="match status" value="1"/>
</dbReference>
<sequence length="232" mass="26846">MYNKKIKGIVVAVAVIVLTGTVFAAANTNEPQSHVLNLPAREQWANNHGYCGETSIQTDALYYGTYISQEMARKIAGSELLVSENDDELLNALKLDFDEWNYDQKTPQYKSYLAWTKKHLQQGHPVIITVYVKDMEDPDFDHIVPVTGYISKDADTFHDSDKLIFNDNFKKEPFTRTFQSMWDERSMKRNHSEYEYCIPKNVDYGVAITGIRDKKKKQFRFPLTWIPGMNPM</sequence>
<dbReference type="InterPro" id="IPR039564">
    <property type="entry name" value="Peptidase_C39-like"/>
</dbReference>
<proteinExistence type="predicted"/>
<reference evidence="3 4" key="1">
    <citation type="submission" date="2020-01" db="EMBL/GenBank/DDBJ databases">
        <title>Genomic analysis of Aminipila sp. CBA3637.</title>
        <authorList>
            <person name="Kim Y.B."/>
            <person name="Roh S.W."/>
        </authorList>
    </citation>
    <scope>NUCLEOTIDE SEQUENCE [LARGE SCALE GENOMIC DNA]</scope>
    <source>
        <strain evidence="3 4">CBA3637</strain>
    </source>
</reference>
<feature type="chain" id="PRO_5039545767" description="Peptidase C39-like domain-containing protein" evidence="1">
    <location>
        <begin position="25"/>
        <end position="232"/>
    </location>
</feature>
<dbReference type="RefSeq" id="WP_162362118.1">
    <property type="nucleotide sequence ID" value="NZ_CP047591.1"/>
</dbReference>
<evidence type="ECO:0000256" key="1">
    <source>
        <dbReference type="SAM" id="SignalP"/>
    </source>
</evidence>
<dbReference type="Proteomes" id="UP000463883">
    <property type="component" value="Chromosome"/>
</dbReference>